<dbReference type="PROSITE" id="PS01116">
    <property type="entry name" value="XANTH_URACIL_PERMASE"/>
    <property type="match status" value="1"/>
</dbReference>
<dbReference type="InterPro" id="IPR017588">
    <property type="entry name" value="UacT-like"/>
</dbReference>
<proteinExistence type="inferred from homology"/>
<evidence type="ECO:0000256" key="1">
    <source>
        <dbReference type="ARBA" id="ARBA00004651"/>
    </source>
</evidence>
<feature type="transmembrane region" description="Helical" evidence="8">
    <location>
        <begin position="379"/>
        <end position="398"/>
    </location>
</feature>
<dbReference type="InterPro" id="IPR006043">
    <property type="entry name" value="NCS2"/>
</dbReference>
<feature type="transmembrane region" description="Helical" evidence="8">
    <location>
        <begin position="198"/>
        <end position="217"/>
    </location>
</feature>
<keyword evidence="7 8" id="KW-0472">Membrane</keyword>
<keyword evidence="6 8" id="KW-1133">Transmembrane helix</keyword>
<dbReference type="NCBIfam" id="NF037981">
    <property type="entry name" value="NCS2_1"/>
    <property type="match status" value="1"/>
</dbReference>
<dbReference type="EMBL" id="FMYK01000008">
    <property type="protein sequence ID" value="SDC60571.1"/>
    <property type="molecule type" value="Genomic_DNA"/>
</dbReference>
<evidence type="ECO:0000256" key="2">
    <source>
        <dbReference type="ARBA" id="ARBA00008821"/>
    </source>
</evidence>
<keyword evidence="5 8" id="KW-0812">Transmembrane</keyword>
<feature type="transmembrane region" description="Helical" evidence="8">
    <location>
        <begin position="346"/>
        <end position="367"/>
    </location>
</feature>
<evidence type="ECO:0000256" key="4">
    <source>
        <dbReference type="ARBA" id="ARBA00022475"/>
    </source>
</evidence>
<evidence type="ECO:0000256" key="3">
    <source>
        <dbReference type="ARBA" id="ARBA00022448"/>
    </source>
</evidence>
<feature type="transmembrane region" description="Helical" evidence="8">
    <location>
        <begin position="52"/>
        <end position="70"/>
    </location>
</feature>
<dbReference type="NCBIfam" id="TIGR00801">
    <property type="entry name" value="ncs2"/>
    <property type="match status" value="1"/>
</dbReference>
<keyword evidence="3" id="KW-0813">Transport</keyword>
<feature type="transmembrane region" description="Helical" evidence="8">
    <location>
        <begin position="254"/>
        <end position="272"/>
    </location>
</feature>
<evidence type="ECO:0000313" key="10">
    <source>
        <dbReference type="Proteomes" id="UP000242317"/>
    </source>
</evidence>
<feature type="transmembrane region" description="Helical" evidence="8">
    <location>
        <begin position="229"/>
        <end position="247"/>
    </location>
</feature>
<feature type="transmembrane region" description="Helical" evidence="8">
    <location>
        <begin position="321"/>
        <end position="340"/>
    </location>
</feature>
<feature type="transmembrane region" description="Helical" evidence="8">
    <location>
        <begin position="82"/>
        <end position="100"/>
    </location>
</feature>
<evidence type="ECO:0000256" key="5">
    <source>
        <dbReference type="ARBA" id="ARBA00022692"/>
    </source>
</evidence>
<feature type="transmembrane region" description="Helical" evidence="8">
    <location>
        <begin position="410"/>
        <end position="430"/>
    </location>
</feature>
<feature type="transmembrane region" description="Helical" evidence="8">
    <location>
        <begin position="167"/>
        <end position="186"/>
    </location>
</feature>
<sequence>MDIADTKRSPEHEQLGMAKNLSFGLQHVLTMYGGLIAAPMVVGSAIGLESAQIAMLITASILIGGLATLLQTLGTKWFGSQLPIVQGTSFAAVSGMIAIGTTGGGFQSILGAVMVSSVFGILIAPFFSKIVRFFPPIVTGSIITIIGVSLMPVAIRWIMGGNPKAETWGSLANLGMAGLTLVFLLLLTKFGTPAIKRLSILIAIVLGTVAALLMGYADFSKVGEGSWLALPNFLAFGAPVFELSAILSMMVVTIVILTETTASILAIGEIVGTKVDSPRIANGLRADMLSSAVAPFFGAFMQCAFVQNVGLVAITGVKSRFVVATGGAILVVLGLLPIFGRLVAAIPAPVLGGAGIVLFGSVAVSGIRTLSKVDYQQQSNMIIVAVALCAGIIPLISPEFFSQMPKAVQTFFHSGVSATCVFAVILNLFFNHFKTTKDQQLEMNTDKHELEAHQPIKP</sequence>
<accession>A0A1G6MYP6</accession>
<dbReference type="GO" id="GO:0005886">
    <property type="term" value="C:plasma membrane"/>
    <property type="evidence" value="ECO:0007669"/>
    <property type="project" value="UniProtKB-SubCell"/>
</dbReference>
<comment type="subcellular location">
    <subcellularLocation>
        <location evidence="1">Cell membrane</location>
        <topology evidence="1">Multi-pass membrane protein</topology>
    </subcellularLocation>
</comment>
<gene>
    <name evidence="9" type="ORF">SAMN05421749_10855</name>
</gene>
<evidence type="ECO:0000256" key="8">
    <source>
        <dbReference type="SAM" id="Phobius"/>
    </source>
</evidence>
<dbReference type="GO" id="GO:0042907">
    <property type="term" value="F:xanthine transmembrane transporter activity"/>
    <property type="evidence" value="ECO:0007669"/>
    <property type="project" value="TreeGrafter"/>
</dbReference>
<dbReference type="Pfam" id="PF00860">
    <property type="entry name" value="Xan_ur_permease"/>
    <property type="match status" value="1"/>
</dbReference>
<dbReference type="Proteomes" id="UP000242317">
    <property type="component" value="Unassembled WGS sequence"/>
</dbReference>
<dbReference type="NCBIfam" id="TIGR03173">
    <property type="entry name" value="pbuX"/>
    <property type="match status" value="1"/>
</dbReference>
<feature type="transmembrane region" description="Helical" evidence="8">
    <location>
        <begin position="292"/>
        <end position="314"/>
    </location>
</feature>
<keyword evidence="4" id="KW-1003">Cell membrane</keyword>
<protein>
    <submittedName>
        <fullName evidence="9">Xanthine permease</fullName>
    </submittedName>
</protein>
<evidence type="ECO:0000313" key="9">
    <source>
        <dbReference type="EMBL" id="SDC60571.1"/>
    </source>
</evidence>
<dbReference type="AlphaFoldDB" id="A0A1G6MYP6"/>
<comment type="similarity">
    <text evidence="2">Belongs to the nucleobase:cation symporter-2 (NCS2) (TC 2.A.40) family.</text>
</comment>
<dbReference type="InterPro" id="IPR006042">
    <property type="entry name" value="Xan_ur_permease"/>
</dbReference>
<evidence type="ECO:0000256" key="7">
    <source>
        <dbReference type="ARBA" id="ARBA00023136"/>
    </source>
</evidence>
<feature type="transmembrane region" description="Helical" evidence="8">
    <location>
        <begin position="106"/>
        <end position="127"/>
    </location>
</feature>
<feature type="transmembrane region" description="Helical" evidence="8">
    <location>
        <begin position="21"/>
        <end position="46"/>
    </location>
</feature>
<name>A0A1G6MYP6_9GAMM</name>
<feature type="transmembrane region" description="Helical" evidence="8">
    <location>
        <begin position="134"/>
        <end position="155"/>
    </location>
</feature>
<dbReference type="OrthoDB" id="9805749at2"/>
<dbReference type="RefSeq" id="WP_092620789.1">
    <property type="nucleotide sequence ID" value="NZ_FMYK01000008.1"/>
</dbReference>
<dbReference type="PANTHER" id="PTHR42810">
    <property type="entry name" value="PURINE PERMEASE C1399.01C-RELATED"/>
    <property type="match status" value="1"/>
</dbReference>
<organism evidence="9 10">
    <name type="scientific">Acinetobacter marinus</name>
    <dbReference type="NCBI Taxonomy" id="281375"/>
    <lineage>
        <taxon>Bacteria</taxon>
        <taxon>Pseudomonadati</taxon>
        <taxon>Pseudomonadota</taxon>
        <taxon>Gammaproteobacteria</taxon>
        <taxon>Moraxellales</taxon>
        <taxon>Moraxellaceae</taxon>
        <taxon>Acinetobacter</taxon>
    </lineage>
</organism>
<keyword evidence="10" id="KW-1185">Reference proteome</keyword>
<reference evidence="10" key="1">
    <citation type="submission" date="2016-09" db="EMBL/GenBank/DDBJ databases">
        <authorList>
            <person name="Varghese N."/>
            <person name="Submissions S."/>
        </authorList>
    </citation>
    <scope>NUCLEOTIDE SEQUENCE [LARGE SCALE GENOMIC DNA]</scope>
    <source>
        <strain evidence="10">ANC 3699</strain>
    </source>
</reference>
<evidence type="ECO:0000256" key="6">
    <source>
        <dbReference type="ARBA" id="ARBA00022989"/>
    </source>
</evidence>
<dbReference type="PANTHER" id="PTHR42810:SF4">
    <property type="entry name" value="URIC ACID TRANSPORTER UACT"/>
    <property type="match status" value="1"/>
</dbReference>